<proteinExistence type="predicted"/>
<sequence length="53" mass="6223">MLATVGILIYDISTNFLAYGLRNEHEEVEQYSIINNYKVKMKFSYLSYIKGKI</sequence>
<reference evidence="1" key="2">
    <citation type="submission" date="2021-04" db="EMBL/GenBank/DDBJ databases">
        <authorList>
            <person name="Gilroy R."/>
        </authorList>
    </citation>
    <scope>NUCLEOTIDE SEQUENCE</scope>
    <source>
        <strain evidence="1">B5-657</strain>
    </source>
</reference>
<evidence type="ECO:0000313" key="1">
    <source>
        <dbReference type="EMBL" id="MBU3803333.1"/>
    </source>
</evidence>
<reference evidence="1" key="1">
    <citation type="journal article" date="2021" name="PeerJ">
        <title>Extensive microbial diversity within the chicken gut microbiome revealed by metagenomics and culture.</title>
        <authorList>
            <person name="Gilroy R."/>
            <person name="Ravi A."/>
            <person name="Getino M."/>
            <person name="Pursley I."/>
            <person name="Horton D.L."/>
            <person name="Alikhan N.F."/>
            <person name="Baker D."/>
            <person name="Gharbi K."/>
            <person name="Hall N."/>
            <person name="Watson M."/>
            <person name="Adriaenssens E.M."/>
            <person name="Foster-Nyarko E."/>
            <person name="Jarju S."/>
            <person name="Secka A."/>
            <person name="Antonio M."/>
            <person name="Oren A."/>
            <person name="Chaudhuri R.R."/>
            <person name="La Ragione R."/>
            <person name="Hildebrand F."/>
            <person name="Pallen M.J."/>
        </authorList>
    </citation>
    <scope>NUCLEOTIDE SEQUENCE</scope>
    <source>
        <strain evidence="1">B5-657</strain>
    </source>
</reference>
<gene>
    <name evidence="1" type="ORF">H9872_01050</name>
</gene>
<accession>A0A9E2KAB1</accession>
<name>A0A9E2KAB1_9FIRM</name>
<comment type="caution">
    <text evidence="1">The sequence shown here is derived from an EMBL/GenBank/DDBJ whole genome shotgun (WGS) entry which is preliminary data.</text>
</comment>
<dbReference type="Proteomes" id="UP000824229">
    <property type="component" value="Unassembled WGS sequence"/>
</dbReference>
<organism evidence="1 2">
    <name type="scientific">Candidatus Cellulosilyticum pullistercoris</name>
    <dbReference type="NCBI Taxonomy" id="2838521"/>
    <lineage>
        <taxon>Bacteria</taxon>
        <taxon>Bacillati</taxon>
        <taxon>Bacillota</taxon>
        <taxon>Clostridia</taxon>
        <taxon>Lachnospirales</taxon>
        <taxon>Cellulosilyticaceae</taxon>
        <taxon>Cellulosilyticum</taxon>
    </lineage>
</organism>
<evidence type="ECO:0000313" key="2">
    <source>
        <dbReference type="Proteomes" id="UP000824229"/>
    </source>
</evidence>
<protein>
    <submittedName>
        <fullName evidence="1">Uncharacterized protein</fullName>
    </submittedName>
</protein>
<dbReference type="AlphaFoldDB" id="A0A9E2KAB1"/>
<dbReference type="EMBL" id="JAHLFQ010000020">
    <property type="protein sequence ID" value="MBU3803333.1"/>
    <property type="molecule type" value="Genomic_DNA"/>
</dbReference>